<evidence type="ECO:0000256" key="3">
    <source>
        <dbReference type="ARBA" id="ARBA00022723"/>
    </source>
</evidence>
<evidence type="ECO:0000313" key="10">
    <source>
        <dbReference type="Proteomes" id="UP000690515"/>
    </source>
</evidence>
<protein>
    <recommendedName>
        <fullName evidence="7">Cytochrome c-type biogenesis protein</fullName>
    </recommendedName>
</protein>
<dbReference type="Pfam" id="PF03918">
    <property type="entry name" value="CcmH"/>
    <property type="match status" value="1"/>
</dbReference>
<evidence type="ECO:0000256" key="2">
    <source>
        <dbReference type="ARBA" id="ARBA00022617"/>
    </source>
</evidence>
<reference evidence="9 10" key="1">
    <citation type="submission" date="2021-04" db="EMBL/GenBank/DDBJ databases">
        <authorList>
            <person name="Pira H."/>
            <person name="Risdian C."/>
            <person name="Wink J."/>
        </authorList>
    </citation>
    <scope>NUCLEOTIDE SEQUENCE [LARGE SCALE GENOMIC DNA]</scope>
    <source>
        <strain evidence="9 10">WH53</strain>
    </source>
</reference>
<sequence length="163" mass="18854">MSQATWSNVLKFISVLFICTSLVSLSWAAIDTYEFSSDQQRERFQVLTEELRCPKCQNQNIADSNAPIAVDLRRKIYTMLQVGESDKAIIDFMQSRYGDFVLYNPPWDHRTWLLWSLPFILLTVGLLVLGHLLWRRRSQAQPQALSEEEKAALTVILKESEKS</sequence>
<keyword evidence="7" id="KW-1133">Transmembrane helix</keyword>
<feature type="domain" description="CcmH/CycL/Ccl2/NrfF N-terminal" evidence="8">
    <location>
        <begin position="18"/>
        <end position="157"/>
    </location>
</feature>
<dbReference type="InterPro" id="IPR038297">
    <property type="entry name" value="CcmH/CycL/NrfF/Ccl2_sf"/>
</dbReference>
<dbReference type="PANTHER" id="PTHR47870:SF1">
    <property type="entry name" value="CYTOCHROME C-TYPE BIOGENESIS PROTEIN CCMH"/>
    <property type="match status" value="1"/>
</dbReference>
<evidence type="ECO:0000256" key="1">
    <source>
        <dbReference type="ARBA" id="ARBA00010342"/>
    </source>
</evidence>
<dbReference type="PANTHER" id="PTHR47870">
    <property type="entry name" value="CYTOCHROME C-TYPE BIOGENESIS PROTEIN CCMH"/>
    <property type="match status" value="1"/>
</dbReference>
<dbReference type="Gene3D" id="1.10.8.640">
    <property type="entry name" value="Cytochrome C biogenesis protein"/>
    <property type="match status" value="1"/>
</dbReference>
<evidence type="ECO:0000256" key="4">
    <source>
        <dbReference type="ARBA" id="ARBA00022729"/>
    </source>
</evidence>
<keyword evidence="3 7" id="KW-0479">Metal-binding</keyword>
<keyword evidence="10" id="KW-1185">Reference proteome</keyword>
<dbReference type="EMBL" id="JAGSOY010000040">
    <property type="protein sequence ID" value="MBU2712521.1"/>
    <property type="molecule type" value="Genomic_DNA"/>
</dbReference>
<keyword evidence="5" id="KW-0201">Cytochrome c-type biogenesis</keyword>
<evidence type="ECO:0000256" key="7">
    <source>
        <dbReference type="RuleBase" id="RU364112"/>
    </source>
</evidence>
<evidence type="ECO:0000259" key="8">
    <source>
        <dbReference type="Pfam" id="PF03918"/>
    </source>
</evidence>
<comment type="similarity">
    <text evidence="1 7">Belongs to the CcmH/CycL/Ccl2/NrfF family.</text>
</comment>
<name>A0ABS5ZEM5_9GAMM</name>
<keyword evidence="7" id="KW-0472">Membrane</keyword>
<feature type="transmembrane region" description="Helical" evidence="7">
    <location>
        <begin position="112"/>
        <end position="134"/>
    </location>
</feature>
<evidence type="ECO:0000256" key="5">
    <source>
        <dbReference type="ARBA" id="ARBA00022748"/>
    </source>
</evidence>
<dbReference type="RefSeq" id="WP_215820749.1">
    <property type="nucleotide sequence ID" value="NZ_JAGSOY010000040.1"/>
</dbReference>
<dbReference type="InterPro" id="IPR051263">
    <property type="entry name" value="C-type_cytochrome_biogenesis"/>
</dbReference>
<keyword evidence="6 7" id="KW-0408">Iron</keyword>
<keyword evidence="2 7" id="KW-0349">Heme</keyword>
<gene>
    <name evidence="9" type="ORF">KCG35_15745</name>
</gene>
<organism evidence="9 10">
    <name type="scientific">Zooshikella harenae</name>
    <dbReference type="NCBI Taxonomy" id="2827238"/>
    <lineage>
        <taxon>Bacteria</taxon>
        <taxon>Pseudomonadati</taxon>
        <taxon>Pseudomonadota</taxon>
        <taxon>Gammaproteobacteria</taxon>
        <taxon>Oceanospirillales</taxon>
        <taxon>Zooshikellaceae</taxon>
        <taxon>Zooshikella</taxon>
    </lineage>
</organism>
<comment type="function">
    <text evidence="7">Possible subunit of a heme lyase.</text>
</comment>
<accession>A0ABS5ZEM5</accession>
<keyword evidence="7" id="KW-0812">Transmembrane</keyword>
<evidence type="ECO:0000256" key="6">
    <source>
        <dbReference type="ARBA" id="ARBA00023004"/>
    </source>
</evidence>
<dbReference type="CDD" id="cd16378">
    <property type="entry name" value="CcmH_N"/>
    <property type="match status" value="1"/>
</dbReference>
<proteinExistence type="inferred from homology"/>
<dbReference type="Proteomes" id="UP000690515">
    <property type="component" value="Unassembled WGS sequence"/>
</dbReference>
<evidence type="ECO:0000313" key="9">
    <source>
        <dbReference type="EMBL" id="MBU2712521.1"/>
    </source>
</evidence>
<dbReference type="InterPro" id="IPR005616">
    <property type="entry name" value="CcmH/CycL/Ccl2/NrfF_N"/>
</dbReference>
<comment type="caution">
    <text evidence="9">The sequence shown here is derived from an EMBL/GenBank/DDBJ whole genome shotgun (WGS) entry which is preliminary data.</text>
</comment>
<keyword evidence="4 7" id="KW-0732">Signal</keyword>